<feature type="transmembrane region" description="Helical" evidence="9">
    <location>
        <begin position="378"/>
        <end position="395"/>
    </location>
</feature>
<feature type="transmembrane region" description="Helical" evidence="9">
    <location>
        <begin position="299"/>
        <end position="316"/>
    </location>
</feature>
<comment type="subcellular location">
    <subcellularLocation>
        <location evidence="1">Cell membrane</location>
        <topology evidence="1">Multi-pass membrane protein</topology>
    </subcellularLocation>
</comment>
<feature type="transmembrane region" description="Helical" evidence="9">
    <location>
        <begin position="401"/>
        <end position="422"/>
    </location>
</feature>
<evidence type="ECO:0000259" key="10">
    <source>
        <dbReference type="Pfam" id="PF13231"/>
    </source>
</evidence>
<feature type="transmembrane region" description="Helical" evidence="9">
    <location>
        <begin position="354"/>
        <end position="371"/>
    </location>
</feature>
<evidence type="ECO:0000313" key="13">
    <source>
        <dbReference type="Proteomes" id="UP001227101"/>
    </source>
</evidence>
<feature type="domain" description="Glycosyltransferase RgtA/B/C/D-like" evidence="10">
    <location>
        <begin position="67"/>
        <end position="224"/>
    </location>
</feature>
<keyword evidence="3 12" id="KW-0328">Glycosyltransferase</keyword>
<evidence type="ECO:0000256" key="5">
    <source>
        <dbReference type="ARBA" id="ARBA00022692"/>
    </source>
</evidence>
<dbReference type="Pfam" id="PF24878">
    <property type="entry name" value="YkcB_C"/>
    <property type="match status" value="1"/>
</dbReference>
<evidence type="ECO:0000256" key="1">
    <source>
        <dbReference type="ARBA" id="ARBA00004651"/>
    </source>
</evidence>
<dbReference type="InterPro" id="IPR038731">
    <property type="entry name" value="RgtA/B/C-like"/>
</dbReference>
<feature type="transmembrane region" description="Helical" evidence="9">
    <location>
        <begin position="210"/>
        <end position="231"/>
    </location>
</feature>
<evidence type="ECO:0000256" key="2">
    <source>
        <dbReference type="ARBA" id="ARBA00022475"/>
    </source>
</evidence>
<dbReference type="InterPro" id="IPR056785">
    <property type="entry name" value="YkcA/B-like_C"/>
</dbReference>
<feature type="transmembrane region" description="Helical" evidence="9">
    <location>
        <begin position="117"/>
        <end position="134"/>
    </location>
</feature>
<evidence type="ECO:0000256" key="9">
    <source>
        <dbReference type="SAM" id="Phobius"/>
    </source>
</evidence>
<dbReference type="EMBL" id="CP127173">
    <property type="protein sequence ID" value="WIV52557.1"/>
    <property type="molecule type" value="Genomic_DNA"/>
</dbReference>
<gene>
    <name evidence="12" type="ORF">QP939_26710</name>
</gene>
<keyword evidence="13" id="KW-1185">Reference proteome</keyword>
<feature type="transmembrane region" description="Helical" evidence="9">
    <location>
        <begin position="165"/>
        <end position="198"/>
    </location>
</feature>
<organism evidence="12 13">
    <name type="scientific">Amycolatopsis nalaikhensis</name>
    <dbReference type="NCBI Taxonomy" id="715472"/>
    <lineage>
        <taxon>Bacteria</taxon>
        <taxon>Bacillati</taxon>
        <taxon>Actinomycetota</taxon>
        <taxon>Actinomycetes</taxon>
        <taxon>Pseudonocardiales</taxon>
        <taxon>Pseudonocardiaceae</taxon>
        <taxon>Amycolatopsis</taxon>
    </lineage>
</organism>
<reference evidence="12 13" key="1">
    <citation type="submission" date="2023-06" db="EMBL/GenBank/DDBJ databases">
        <authorList>
            <person name="Oyuntsetseg B."/>
            <person name="Kim S.B."/>
        </authorList>
    </citation>
    <scope>NUCLEOTIDE SEQUENCE [LARGE SCALE GENOMIC DNA]</scope>
    <source>
        <strain evidence="12 13">2-2</strain>
    </source>
</reference>
<keyword evidence="4 12" id="KW-0808">Transferase</keyword>
<evidence type="ECO:0000256" key="7">
    <source>
        <dbReference type="ARBA" id="ARBA00023136"/>
    </source>
</evidence>
<sequence length="643" mass="67482">MITAAPARTRSWALPLVCLGAAVLYGWQIGHGQLGNTYYSAAVKSMTGGFTNFLFGSFDPYGVVTVDKPPMALWPQALSVLVFGFHGWALLLPQVVEGVAAVFLLHRTVRRWAGENVALLAAAILALTPVTVIINRDNNPDTLLVLFLVAAAYALTRSFEDGRKWLWWCAFFVGCGFLTKMLQAWIIVPALAVAYLAGAAVPWRRRLLDVLGAGVVLVASSFWWIALYDWWPGAKPYMGGSADGSAWDLVFGYNGFGRLSGNGEGGGMMIMRGGEQTVSSFGGDPGVGRMFNDLVGGQISWLLPLSLLVLAVVVVFRPSDRRERAGWLLWGGWLLVTTVVFSFAGGIWHPYYTTALAPAEAAVSAAGLALLWRRSRRVGLPVAIGLSAAWAFALTSRDTTFYGWTRWVVLGTAAVAVVWLAVAPSRRAVVAGLVPVLLTPAVWSYAAAQSTTAGTLPAAGPAAPGTPGGPVGPGMVGGPGGPGASGGTPNGPGFPGGQPRIMVGGGSDGTTTLSAEQRRILDYTLAHGTEITLAINAEATSVAPWIIDSDATVVGMGGFGGRDDAPSVEQLGRWLAEGKLRFVLSGAASPVGPARSPAQDARRRWIEQHCAVVDPAAYGGRSAPAPDGGPVRIGGADTLYRCR</sequence>
<evidence type="ECO:0000256" key="4">
    <source>
        <dbReference type="ARBA" id="ARBA00022679"/>
    </source>
</evidence>
<dbReference type="RefSeq" id="WP_285448880.1">
    <property type="nucleotide sequence ID" value="NZ_CP127173.1"/>
</dbReference>
<evidence type="ECO:0000256" key="8">
    <source>
        <dbReference type="SAM" id="MobiDB-lite"/>
    </source>
</evidence>
<feature type="transmembrane region" description="Helical" evidence="9">
    <location>
        <begin position="12"/>
        <end position="30"/>
    </location>
</feature>
<name>A0ABY8X8B9_9PSEU</name>
<dbReference type="EC" id="2.4.-.-" evidence="12"/>
<dbReference type="PANTHER" id="PTHR33908">
    <property type="entry name" value="MANNOSYLTRANSFERASE YKCB-RELATED"/>
    <property type="match status" value="1"/>
</dbReference>
<feature type="domain" description="Putative mannosyltransferase YkcA/B-like C-terminal" evidence="11">
    <location>
        <begin position="528"/>
        <end position="609"/>
    </location>
</feature>
<keyword evidence="2" id="KW-1003">Cell membrane</keyword>
<feature type="region of interest" description="Disordered" evidence="8">
    <location>
        <begin position="456"/>
        <end position="509"/>
    </location>
</feature>
<evidence type="ECO:0000259" key="11">
    <source>
        <dbReference type="Pfam" id="PF24878"/>
    </source>
</evidence>
<keyword evidence="7 9" id="KW-0472">Membrane</keyword>
<dbReference type="InterPro" id="IPR050297">
    <property type="entry name" value="LipidA_mod_glycosyltrf_83"/>
</dbReference>
<proteinExistence type="predicted"/>
<evidence type="ECO:0000313" key="12">
    <source>
        <dbReference type="EMBL" id="WIV52557.1"/>
    </source>
</evidence>
<evidence type="ECO:0000256" key="3">
    <source>
        <dbReference type="ARBA" id="ARBA00022676"/>
    </source>
</evidence>
<keyword evidence="6 9" id="KW-1133">Transmembrane helix</keyword>
<dbReference type="PANTHER" id="PTHR33908:SF3">
    <property type="entry name" value="UNDECAPRENYL PHOSPHATE-ALPHA-4-AMINO-4-DEOXY-L-ARABINOSE ARABINOSYL TRANSFERASE"/>
    <property type="match status" value="1"/>
</dbReference>
<feature type="transmembrane region" description="Helical" evidence="9">
    <location>
        <begin position="429"/>
        <end position="448"/>
    </location>
</feature>
<feature type="compositionally biased region" description="Low complexity" evidence="8">
    <location>
        <begin position="456"/>
        <end position="465"/>
    </location>
</feature>
<dbReference type="Pfam" id="PF13231">
    <property type="entry name" value="PMT_2"/>
    <property type="match status" value="1"/>
</dbReference>
<dbReference type="Proteomes" id="UP001227101">
    <property type="component" value="Chromosome"/>
</dbReference>
<keyword evidence="5 9" id="KW-0812">Transmembrane</keyword>
<feature type="transmembrane region" description="Helical" evidence="9">
    <location>
        <begin position="77"/>
        <end position="105"/>
    </location>
</feature>
<dbReference type="GO" id="GO:0016757">
    <property type="term" value="F:glycosyltransferase activity"/>
    <property type="evidence" value="ECO:0007669"/>
    <property type="project" value="UniProtKB-KW"/>
</dbReference>
<accession>A0ABY8X8B9</accession>
<feature type="transmembrane region" description="Helical" evidence="9">
    <location>
        <begin position="328"/>
        <end position="348"/>
    </location>
</feature>
<protein>
    <submittedName>
        <fullName evidence="12">Glycosyltransferase family 39 protein</fullName>
        <ecNumber evidence="12">2.4.-.-</ecNumber>
    </submittedName>
</protein>
<feature type="compositionally biased region" description="Gly residues" evidence="8">
    <location>
        <begin position="466"/>
        <end position="496"/>
    </location>
</feature>
<evidence type="ECO:0000256" key="6">
    <source>
        <dbReference type="ARBA" id="ARBA00022989"/>
    </source>
</evidence>